<dbReference type="EC" id="2.4.2.17" evidence="4 11"/>
<evidence type="ECO:0000256" key="3">
    <source>
        <dbReference type="ARBA" id="ARBA00007955"/>
    </source>
</evidence>
<comment type="caution">
    <text evidence="14">The sequence shown here is derived from an EMBL/GenBank/DDBJ whole genome shotgun (WGS) entry which is preliminary data.</text>
</comment>
<protein>
    <recommendedName>
        <fullName evidence="5 11">ATP phosphoribosyltransferase</fullName>
        <shortName evidence="11">ATP-PRT</shortName>
        <shortName evidence="11">ATP-PRTase</shortName>
        <ecNumber evidence="4 11">2.4.2.17</ecNumber>
    </recommendedName>
</protein>
<dbReference type="InterPro" id="IPR013115">
    <property type="entry name" value="HisG_C"/>
</dbReference>
<keyword evidence="11" id="KW-0963">Cytoplasm</keyword>
<evidence type="ECO:0000256" key="8">
    <source>
        <dbReference type="ARBA" id="ARBA00022679"/>
    </source>
</evidence>
<comment type="cofactor">
    <cofactor evidence="11">
        <name>Mg(2+)</name>
        <dbReference type="ChEBI" id="CHEBI:18420"/>
    </cofactor>
</comment>
<keyword evidence="6 11" id="KW-0028">Amino-acid biosynthesis</keyword>
<evidence type="ECO:0000313" key="14">
    <source>
        <dbReference type="EMBL" id="MEE2526820.1"/>
    </source>
</evidence>
<feature type="domain" description="Histidine biosynthesis HisG C-terminal" evidence="13">
    <location>
        <begin position="220"/>
        <end position="291"/>
    </location>
</feature>
<evidence type="ECO:0000256" key="1">
    <source>
        <dbReference type="ARBA" id="ARBA00000915"/>
    </source>
</evidence>
<dbReference type="PANTHER" id="PTHR21403">
    <property type="entry name" value="ATP PHOSPHORIBOSYLTRANSFERASE ATP-PRTASE"/>
    <property type="match status" value="1"/>
</dbReference>
<comment type="function">
    <text evidence="10 11">Catalyzes the condensation of ATP and 5-phosphoribose 1-diphosphate to form N'-(5'-phosphoribosyl)-ATP (PR-ATP). Has a crucial role in the pathway because the rate of histidine biosynthesis seems to be controlled primarily by regulation of HisG enzymatic activity.</text>
</comment>
<gene>
    <name evidence="11 14" type="primary">hisG</name>
    <name evidence="14" type="ORF">V0U79_10600</name>
</gene>
<keyword evidence="15" id="KW-1185">Reference proteome</keyword>
<evidence type="ECO:0000256" key="4">
    <source>
        <dbReference type="ARBA" id="ARBA00011946"/>
    </source>
</evidence>
<accession>A0ABU7LSC2</accession>
<feature type="domain" description="ATP phosphoribosyltransferase catalytic" evidence="12">
    <location>
        <begin position="52"/>
        <end position="213"/>
    </location>
</feature>
<dbReference type="SUPFAM" id="SSF54913">
    <property type="entry name" value="GlnB-like"/>
    <property type="match status" value="1"/>
</dbReference>
<evidence type="ECO:0000256" key="6">
    <source>
        <dbReference type="ARBA" id="ARBA00022605"/>
    </source>
</evidence>
<evidence type="ECO:0000256" key="5">
    <source>
        <dbReference type="ARBA" id="ARBA00020998"/>
    </source>
</evidence>
<name>A0ABU7LSC2_9PROT</name>
<dbReference type="HAMAP" id="MF_00079">
    <property type="entry name" value="HisG_Long"/>
    <property type="match status" value="1"/>
</dbReference>
<keyword evidence="11" id="KW-0460">Magnesium</keyword>
<dbReference type="Gene3D" id="3.40.190.10">
    <property type="entry name" value="Periplasmic binding protein-like II"/>
    <property type="match status" value="2"/>
</dbReference>
<dbReference type="Pfam" id="PF08029">
    <property type="entry name" value="HisG_C"/>
    <property type="match status" value="1"/>
</dbReference>
<comment type="similarity">
    <text evidence="3 11">Belongs to the ATP phosphoribosyltransferase family. Long subfamily.</text>
</comment>
<sequence length="294" mass="31496">MSERMRLAIQSKGRLADGSLELLGKAGVRFNNSRDALWRPAANFDLDLMLVRDDDIPGLVLGGAADYGIVGENVLAELQAGDPRFSELEIVLPLEFASCRLDVATPVARGWSSLTDLDGQRIATSYPALTRAAFKDAGIDVEIISMNGSVEVAPRLGIADAICDLVSSGATLKANNLASIATLLESQAVLIRPKSGRTSATDRIAETLMDRLRGVLASAQTKYIMLNAPTDRLADIQALLPGSDAPTVARIAGRDDVVAVQAVCRERVFWETLERLKQAGARAILVLPIEKMMA</sequence>
<dbReference type="NCBIfam" id="TIGR00070">
    <property type="entry name" value="hisG"/>
    <property type="match status" value="1"/>
</dbReference>
<dbReference type="RefSeq" id="WP_330199483.1">
    <property type="nucleotide sequence ID" value="NZ_JAZDRP010000006.1"/>
</dbReference>
<evidence type="ECO:0000259" key="12">
    <source>
        <dbReference type="Pfam" id="PF01634"/>
    </source>
</evidence>
<keyword evidence="9 11" id="KW-0368">Histidine biosynthesis</keyword>
<dbReference type="NCBIfam" id="TIGR03455">
    <property type="entry name" value="HisG_C-term"/>
    <property type="match status" value="1"/>
</dbReference>
<keyword evidence="7 11" id="KW-0328">Glycosyltransferase</keyword>
<dbReference type="SUPFAM" id="SSF53850">
    <property type="entry name" value="Periplasmic binding protein-like II"/>
    <property type="match status" value="1"/>
</dbReference>
<evidence type="ECO:0000256" key="2">
    <source>
        <dbReference type="ARBA" id="ARBA00004667"/>
    </source>
</evidence>
<keyword evidence="11" id="KW-0067">ATP-binding</keyword>
<dbReference type="InterPro" id="IPR013820">
    <property type="entry name" value="ATP_PRibTrfase_cat"/>
</dbReference>
<evidence type="ECO:0000256" key="9">
    <source>
        <dbReference type="ARBA" id="ARBA00023102"/>
    </source>
</evidence>
<keyword evidence="11" id="KW-0547">Nucleotide-binding</keyword>
<dbReference type="PANTHER" id="PTHR21403:SF8">
    <property type="entry name" value="ATP PHOSPHORIBOSYLTRANSFERASE"/>
    <property type="match status" value="1"/>
</dbReference>
<evidence type="ECO:0000256" key="10">
    <source>
        <dbReference type="ARBA" id="ARBA00024861"/>
    </source>
</evidence>
<keyword evidence="11" id="KW-0479">Metal-binding</keyword>
<comment type="pathway">
    <text evidence="2 11">Amino-acid biosynthesis; L-histidine biosynthesis; L-histidine from 5-phospho-alpha-D-ribose 1-diphosphate: step 1/9.</text>
</comment>
<dbReference type="InterPro" id="IPR001348">
    <property type="entry name" value="ATP_PRibTrfase_HisG"/>
</dbReference>
<evidence type="ECO:0000259" key="13">
    <source>
        <dbReference type="Pfam" id="PF08029"/>
    </source>
</evidence>
<evidence type="ECO:0000256" key="7">
    <source>
        <dbReference type="ARBA" id="ARBA00022676"/>
    </source>
</evidence>
<comment type="catalytic activity">
    <reaction evidence="1 11">
        <text>1-(5-phospho-beta-D-ribosyl)-ATP + diphosphate = 5-phospho-alpha-D-ribose 1-diphosphate + ATP</text>
        <dbReference type="Rhea" id="RHEA:18473"/>
        <dbReference type="ChEBI" id="CHEBI:30616"/>
        <dbReference type="ChEBI" id="CHEBI:33019"/>
        <dbReference type="ChEBI" id="CHEBI:58017"/>
        <dbReference type="ChEBI" id="CHEBI:73183"/>
        <dbReference type="EC" id="2.4.2.17"/>
    </reaction>
</comment>
<comment type="subcellular location">
    <subcellularLocation>
        <location evidence="11">Cytoplasm</location>
    </subcellularLocation>
</comment>
<dbReference type="InterPro" id="IPR018198">
    <property type="entry name" value="ATP_PRibTrfase_CS"/>
</dbReference>
<dbReference type="InterPro" id="IPR020621">
    <property type="entry name" value="ATP-PRT_HisG_long"/>
</dbReference>
<evidence type="ECO:0000313" key="15">
    <source>
        <dbReference type="Proteomes" id="UP001354971"/>
    </source>
</evidence>
<dbReference type="InterPro" id="IPR015867">
    <property type="entry name" value="N-reg_PII/ATP_PRibTrfase_C"/>
</dbReference>
<dbReference type="Proteomes" id="UP001354971">
    <property type="component" value="Unassembled WGS sequence"/>
</dbReference>
<dbReference type="Pfam" id="PF01634">
    <property type="entry name" value="HisG"/>
    <property type="match status" value="1"/>
</dbReference>
<organism evidence="14 15">
    <name type="scientific">Hyphobacterium lacteum</name>
    <dbReference type="NCBI Taxonomy" id="3116575"/>
    <lineage>
        <taxon>Bacteria</taxon>
        <taxon>Pseudomonadati</taxon>
        <taxon>Pseudomonadota</taxon>
        <taxon>Alphaproteobacteria</taxon>
        <taxon>Maricaulales</taxon>
        <taxon>Maricaulaceae</taxon>
        <taxon>Hyphobacterium</taxon>
    </lineage>
</organism>
<dbReference type="GO" id="GO:0003879">
    <property type="term" value="F:ATP phosphoribosyltransferase activity"/>
    <property type="evidence" value="ECO:0007669"/>
    <property type="project" value="UniProtKB-EC"/>
</dbReference>
<keyword evidence="8 11" id="KW-0808">Transferase</keyword>
<dbReference type="Gene3D" id="3.30.70.120">
    <property type="match status" value="1"/>
</dbReference>
<reference evidence="14 15" key="1">
    <citation type="submission" date="2024-01" db="EMBL/GenBank/DDBJ databases">
        <title>Hyphobacterium bacterium isolated from marine sediment.</title>
        <authorList>
            <person name="Zhao S."/>
        </authorList>
    </citation>
    <scope>NUCLEOTIDE SEQUENCE [LARGE SCALE GENOMIC DNA]</scope>
    <source>
        <strain evidence="15">HN65</strain>
    </source>
</reference>
<proteinExistence type="inferred from homology"/>
<comment type="activity regulation">
    <text evidence="11">Feedback inhibited by histidine.</text>
</comment>
<dbReference type="InterPro" id="IPR011322">
    <property type="entry name" value="N-reg_PII-like_a/b"/>
</dbReference>
<dbReference type="EMBL" id="JAZDRP010000006">
    <property type="protein sequence ID" value="MEE2526820.1"/>
    <property type="molecule type" value="Genomic_DNA"/>
</dbReference>
<dbReference type="PROSITE" id="PS01316">
    <property type="entry name" value="ATP_P_PHORIBOSYLTR"/>
    <property type="match status" value="1"/>
</dbReference>
<evidence type="ECO:0000256" key="11">
    <source>
        <dbReference type="HAMAP-Rule" id="MF_00079"/>
    </source>
</evidence>